<protein>
    <submittedName>
        <fullName evidence="2">Uncharacterized protein</fullName>
    </submittedName>
</protein>
<dbReference type="AlphaFoldDB" id="A0AAD7FDX6"/>
<keyword evidence="3" id="KW-1185">Reference proteome</keyword>
<accession>A0AAD7FDX6</accession>
<reference evidence="2" key="1">
    <citation type="submission" date="2023-03" db="EMBL/GenBank/DDBJ databases">
        <title>Massive genome expansion in bonnet fungi (Mycena s.s.) driven by repeated elements and novel gene families across ecological guilds.</title>
        <authorList>
            <consortium name="Lawrence Berkeley National Laboratory"/>
            <person name="Harder C.B."/>
            <person name="Miyauchi S."/>
            <person name="Viragh M."/>
            <person name="Kuo A."/>
            <person name="Thoen E."/>
            <person name="Andreopoulos B."/>
            <person name="Lu D."/>
            <person name="Skrede I."/>
            <person name="Drula E."/>
            <person name="Henrissat B."/>
            <person name="Morin E."/>
            <person name="Kohler A."/>
            <person name="Barry K."/>
            <person name="LaButti K."/>
            <person name="Morin E."/>
            <person name="Salamov A."/>
            <person name="Lipzen A."/>
            <person name="Mereny Z."/>
            <person name="Hegedus B."/>
            <person name="Baldrian P."/>
            <person name="Stursova M."/>
            <person name="Weitz H."/>
            <person name="Taylor A."/>
            <person name="Grigoriev I.V."/>
            <person name="Nagy L.G."/>
            <person name="Martin F."/>
            <person name="Kauserud H."/>
        </authorList>
    </citation>
    <scope>NUCLEOTIDE SEQUENCE</scope>
    <source>
        <strain evidence="2">9284</strain>
    </source>
</reference>
<organism evidence="2 3">
    <name type="scientific">Roridomyces roridus</name>
    <dbReference type="NCBI Taxonomy" id="1738132"/>
    <lineage>
        <taxon>Eukaryota</taxon>
        <taxon>Fungi</taxon>
        <taxon>Dikarya</taxon>
        <taxon>Basidiomycota</taxon>
        <taxon>Agaricomycotina</taxon>
        <taxon>Agaricomycetes</taxon>
        <taxon>Agaricomycetidae</taxon>
        <taxon>Agaricales</taxon>
        <taxon>Marasmiineae</taxon>
        <taxon>Mycenaceae</taxon>
        <taxon>Roridomyces</taxon>
    </lineage>
</organism>
<evidence type="ECO:0000313" key="3">
    <source>
        <dbReference type="Proteomes" id="UP001221142"/>
    </source>
</evidence>
<name>A0AAD7FDX6_9AGAR</name>
<dbReference type="EMBL" id="JARKIF010000029">
    <property type="protein sequence ID" value="KAJ7613059.1"/>
    <property type="molecule type" value="Genomic_DNA"/>
</dbReference>
<dbReference type="Proteomes" id="UP001221142">
    <property type="component" value="Unassembled WGS sequence"/>
</dbReference>
<feature type="region of interest" description="Disordered" evidence="1">
    <location>
        <begin position="134"/>
        <end position="161"/>
    </location>
</feature>
<proteinExistence type="predicted"/>
<evidence type="ECO:0000313" key="2">
    <source>
        <dbReference type="EMBL" id="KAJ7613059.1"/>
    </source>
</evidence>
<evidence type="ECO:0000256" key="1">
    <source>
        <dbReference type="SAM" id="MobiDB-lite"/>
    </source>
</evidence>
<gene>
    <name evidence="2" type="ORF">FB45DRAFT_1112755</name>
</gene>
<sequence length="272" mass="30160">MEESGCDGWVSTGFRFEDLPLQFPRKGYHTSATHESEVRLREDNLMGAVWGSALGSFFGRQSHHVWESLSPHHLPRPAHRRPHRPRRLSHLLSLSPISGLASCSFLAHAALCSTSCPPSIPPTPVVVWRCSTRQPPHRSHTRTLHSPTPMIPPSDRTGPTTTHLHARLATRSSHRFPRISPHALAHLLPTATRCGDICPVDGCARLSRSAEHAQPSTAPIKLLNRAARVRRKVRKSTISAWALEVLVDRIVGLLDKTTCARMRGAITRLLGR</sequence>
<comment type="caution">
    <text evidence="2">The sequence shown here is derived from an EMBL/GenBank/DDBJ whole genome shotgun (WGS) entry which is preliminary data.</text>
</comment>